<dbReference type="EMBL" id="JALIEA010000010">
    <property type="protein sequence ID" value="MCJ7857528.1"/>
    <property type="molecule type" value="Genomic_DNA"/>
</dbReference>
<feature type="transmembrane region" description="Helical" evidence="1">
    <location>
        <begin position="169"/>
        <end position="192"/>
    </location>
</feature>
<protein>
    <submittedName>
        <fullName evidence="2">Uncharacterized protein</fullName>
    </submittedName>
</protein>
<feature type="transmembrane region" description="Helical" evidence="1">
    <location>
        <begin position="321"/>
        <end position="343"/>
    </location>
</feature>
<accession>A0A9X1WG42</accession>
<feature type="transmembrane region" description="Helical" evidence="1">
    <location>
        <begin position="219"/>
        <end position="240"/>
    </location>
</feature>
<keyword evidence="1" id="KW-1133">Transmembrane helix</keyword>
<gene>
    <name evidence="2" type="ORF">MUN33_02190</name>
</gene>
<feature type="transmembrane region" description="Helical" evidence="1">
    <location>
        <begin position="295"/>
        <end position="315"/>
    </location>
</feature>
<feature type="transmembrane region" description="Helical" evidence="1">
    <location>
        <begin position="12"/>
        <end position="30"/>
    </location>
</feature>
<feature type="transmembrane region" description="Helical" evidence="1">
    <location>
        <begin position="260"/>
        <end position="283"/>
    </location>
</feature>
<sequence>MVLIEDMGGPRLTVAEVLFGVLGAAAIPVFRMPVTQLRALGLGRNAQWTHLVISTVAGTALYLVCVAAMWGVAVLRGVQDGPRWWLPAVIAVTLAVVGVLVDGRRIRRGGVDGLGRSAGDDAWDRLARHPDGHRRVMERMARSGTTSTVVGFFLVMVPGQLVLRAMSDAGAALVGLALTVVLAGTTLFVRVVQAERAAGIWMVYGGAPRDWQHAVLRRAWVVPVSFLAVYLLAWGLEHGLGAVGGDRGMQMMRPTDGAGWFASVAVVISYAMMTIAATTSMLSITVTKKQAGRKVVAGIVLVVNLALAGWLTYGVGVGLRGWALVWCLLAVIAWTTVAVAMFLRSRGAVEVGPRSGVERYFGLVLG</sequence>
<organism evidence="2 3">
    <name type="scientific">Corynebacterium kalidii</name>
    <dbReference type="NCBI Taxonomy" id="2931982"/>
    <lineage>
        <taxon>Bacteria</taxon>
        <taxon>Bacillati</taxon>
        <taxon>Actinomycetota</taxon>
        <taxon>Actinomycetes</taxon>
        <taxon>Mycobacteriales</taxon>
        <taxon>Corynebacteriaceae</taxon>
        <taxon>Corynebacterium</taxon>
    </lineage>
</organism>
<feature type="transmembrane region" description="Helical" evidence="1">
    <location>
        <begin position="51"/>
        <end position="72"/>
    </location>
</feature>
<name>A0A9X1WG42_9CORY</name>
<evidence type="ECO:0000313" key="2">
    <source>
        <dbReference type="EMBL" id="MCJ7857528.1"/>
    </source>
</evidence>
<keyword evidence="3" id="KW-1185">Reference proteome</keyword>
<reference evidence="2" key="1">
    <citation type="submission" date="2022-04" db="EMBL/GenBank/DDBJ databases">
        <title>Corynebacterium kalidii LD5P10.</title>
        <authorList>
            <person name="Sun J.Q."/>
        </authorList>
    </citation>
    <scope>NUCLEOTIDE SEQUENCE</scope>
    <source>
        <strain evidence="2">LD5P10</strain>
    </source>
</reference>
<dbReference type="Proteomes" id="UP001139207">
    <property type="component" value="Unassembled WGS sequence"/>
</dbReference>
<dbReference type="AlphaFoldDB" id="A0A9X1WG42"/>
<proteinExistence type="predicted"/>
<evidence type="ECO:0000256" key="1">
    <source>
        <dbReference type="SAM" id="Phobius"/>
    </source>
</evidence>
<comment type="caution">
    <text evidence="2">The sequence shown here is derived from an EMBL/GenBank/DDBJ whole genome shotgun (WGS) entry which is preliminary data.</text>
</comment>
<feature type="transmembrane region" description="Helical" evidence="1">
    <location>
        <begin position="144"/>
        <end position="163"/>
    </location>
</feature>
<feature type="transmembrane region" description="Helical" evidence="1">
    <location>
        <begin position="84"/>
        <end position="101"/>
    </location>
</feature>
<evidence type="ECO:0000313" key="3">
    <source>
        <dbReference type="Proteomes" id="UP001139207"/>
    </source>
</evidence>
<keyword evidence="1" id="KW-0472">Membrane</keyword>
<keyword evidence="1" id="KW-0812">Transmembrane</keyword>
<dbReference type="RefSeq" id="WP_244803278.1">
    <property type="nucleotide sequence ID" value="NZ_JALIEA010000010.1"/>
</dbReference>